<dbReference type="InterPro" id="IPR003833">
    <property type="entry name" value="CT_C_D"/>
</dbReference>
<feature type="region of interest" description="Disordered" evidence="4">
    <location>
        <begin position="373"/>
        <end position="394"/>
    </location>
</feature>
<protein>
    <recommendedName>
        <fullName evidence="5">Carboxyltransferase domain-containing protein</fullName>
    </recommendedName>
</protein>
<dbReference type="SUPFAM" id="SSF160467">
    <property type="entry name" value="PH0987 N-terminal domain-like"/>
    <property type="match status" value="1"/>
</dbReference>
<proteinExistence type="predicted"/>
<keyword evidence="8" id="KW-1185">Reference proteome</keyword>
<accession>A0A816A0E2</accession>
<dbReference type="Pfam" id="PF02682">
    <property type="entry name" value="CT_C_D"/>
    <property type="match status" value="1"/>
</dbReference>
<comment type="caution">
    <text evidence="6">The sequence shown here is derived from an EMBL/GenBank/DDBJ whole genome shotgun (WGS) entry which is preliminary data.</text>
</comment>
<dbReference type="InterPro" id="IPR029000">
    <property type="entry name" value="Cyclophilin-like_dom_sf"/>
</dbReference>
<dbReference type="Gene3D" id="2.40.50.100">
    <property type="match status" value="1"/>
</dbReference>
<dbReference type="SMART" id="SM00796">
    <property type="entry name" value="AHS1"/>
    <property type="match status" value="1"/>
</dbReference>
<evidence type="ECO:0000256" key="3">
    <source>
        <dbReference type="ARBA" id="ARBA00022840"/>
    </source>
</evidence>
<dbReference type="EMBL" id="CAJNOQ010033390">
    <property type="protein sequence ID" value="CAF1589718.1"/>
    <property type="molecule type" value="Genomic_DNA"/>
</dbReference>
<dbReference type="GO" id="GO:0005524">
    <property type="term" value="F:ATP binding"/>
    <property type="evidence" value="ECO:0007669"/>
    <property type="project" value="UniProtKB-KW"/>
</dbReference>
<dbReference type="GO" id="GO:0016787">
    <property type="term" value="F:hydrolase activity"/>
    <property type="evidence" value="ECO:0007669"/>
    <property type="project" value="UniProtKB-KW"/>
</dbReference>
<gene>
    <name evidence="6" type="ORF">GPM918_LOCUS41670</name>
    <name evidence="7" type="ORF">SRO942_LOCUS42759</name>
</gene>
<dbReference type="CDD" id="cd06850">
    <property type="entry name" value="biotinyl_domain"/>
    <property type="match status" value="1"/>
</dbReference>
<feature type="domain" description="Carboxyltransferase" evidence="5">
    <location>
        <begin position="46"/>
        <end position="294"/>
    </location>
</feature>
<dbReference type="PANTHER" id="PTHR34698:SF2">
    <property type="entry name" value="5-OXOPROLINASE SUBUNIT B"/>
    <property type="match status" value="1"/>
</dbReference>
<evidence type="ECO:0000313" key="8">
    <source>
        <dbReference type="Proteomes" id="UP000663829"/>
    </source>
</evidence>
<feature type="compositionally biased region" description="Polar residues" evidence="4">
    <location>
        <begin position="381"/>
        <end position="394"/>
    </location>
</feature>
<dbReference type="Proteomes" id="UP000663829">
    <property type="component" value="Unassembled WGS sequence"/>
</dbReference>
<evidence type="ECO:0000259" key="5">
    <source>
        <dbReference type="SMART" id="SM00796"/>
    </source>
</evidence>
<name>A0A816A0E2_9BILA</name>
<dbReference type="OrthoDB" id="196847at2759"/>
<dbReference type="AlphaFoldDB" id="A0A816A0E2"/>
<dbReference type="Proteomes" id="UP000681722">
    <property type="component" value="Unassembled WGS sequence"/>
</dbReference>
<dbReference type="InterPro" id="IPR000089">
    <property type="entry name" value="Biotin_lipoyl"/>
</dbReference>
<dbReference type="Gene3D" id="2.40.100.10">
    <property type="entry name" value="Cyclophilin-like"/>
    <property type="match status" value="1"/>
</dbReference>
<keyword evidence="3" id="KW-0067">ATP-binding</keyword>
<dbReference type="SUPFAM" id="SSF51230">
    <property type="entry name" value="Single hybrid motif"/>
    <property type="match status" value="1"/>
</dbReference>
<sequence>MTIHKPTYFNKINDTLLDNKFHVDDEYNIANNSSLLLEYKHRDLLIQYRQAGESYLLIEYGDSKSPVNLILRMRIHQLQEYLGLITDLTTMKTKPILNGLIDGATAIRSLLIRYDPIRLSQNTLVEYLQTVEKSLSFDDTINLPCRKISLPIAINDHWNKDAVKHYMETIRSKATYLPDNLKFIANNNGITGENDIDQVSNILLEAEWLVIGIGFYLGCPFAIPLNPKHRLSVPKYNPSRTYTPDGSCGLGGNYMAIYPIESPGGYQLFGRTIPTWSTFGTIGHPFTNGQPWLLNMFDIIQFQSVTEEELENLRRLAFAGKYQYQITECTLSLNHFKELNDSNDADLQAFKEKQHLAREDIYEKETQLLEEVDSDRHKNNFDQSSDGSQQLIPQSDDNQKTFYAIVGGVIQSIAVQIEDQVVSDRTILCTIQAMKTDITIKADCDGILNHIFIKLNQLINAGDPLFVIKFQR</sequence>
<evidence type="ECO:0000313" key="6">
    <source>
        <dbReference type="EMBL" id="CAF1589718.1"/>
    </source>
</evidence>
<keyword evidence="1" id="KW-0547">Nucleotide-binding</keyword>
<dbReference type="PANTHER" id="PTHR34698">
    <property type="entry name" value="5-OXOPROLINASE SUBUNIT B"/>
    <property type="match status" value="1"/>
</dbReference>
<evidence type="ECO:0000313" key="7">
    <source>
        <dbReference type="EMBL" id="CAF4461150.1"/>
    </source>
</evidence>
<evidence type="ECO:0000256" key="4">
    <source>
        <dbReference type="SAM" id="MobiDB-lite"/>
    </source>
</evidence>
<dbReference type="InterPro" id="IPR011053">
    <property type="entry name" value="Single_hybrid_motif"/>
</dbReference>
<evidence type="ECO:0000256" key="2">
    <source>
        <dbReference type="ARBA" id="ARBA00022801"/>
    </source>
</evidence>
<dbReference type="Pfam" id="PF00364">
    <property type="entry name" value="Biotin_lipoyl"/>
    <property type="match status" value="1"/>
</dbReference>
<evidence type="ECO:0000256" key="1">
    <source>
        <dbReference type="ARBA" id="ARBA00022741"/>
    </source>
</evidence>
<reference evidence="6" key="1">
    <citation type="submission" date="2021-02" db="EMBL/GenBank/DDBJ databases">
        <authorList>
            <person name="Nowell W R."/>
        </authorList>
    </citation>
    <scope>NUCLEOTIDE SEQUENCE</scope>
</reference>
<dbReference type="Gene3D" id="3.30.1360.40">
    <property type="match status" value="1"/>
</dbReference>
<organism evidence="6 8">
    <name type="scientific">Didymodactylos carnosus</name>
    <dbReference type="NCBI Taxonomy" id="1234261"/>
    <lineage>
        <taxon>Eukaryota</taxon>
        <taxon>Metazoa</taxon>
        <taxon>Spiralia</taxon>
        <taxon>Gnathifera</taxon>
        <taxon>Rotifera</taxon>
        <taxon>Eurotatoria</taxon>
        <taxon>Bdelloidea</taxon>
        <taxon>Philodinida</taxon>
        <taxon>Philodinidae</taxon>
        <taxon>Didymodactylos</taxon>
    </lineage>
</organism>
<dbReference type="SUPFAM" id="SSF50891">
    <property type="entry name" value="Cyclophilin-like"/>
    <property type="match status" value="1"/>
</dbReference>
<dbReference type="EMBL" id="CAJOBC010099517">
    <property type="protein sequence ID" value="CAF4461150.1"/>
    <property type="molecule type" value="Genomic_DNA"/>
</dbReference>
<keyword evidence="2" id="KW-0378">Hydrolase</keyword>
<dbReference type="InterPro" id="IPR010016">
    <property type="entry name" value="PxpB"/>
</dbReference>